<proteinExistence type="predicted"/>
<evidence type="ECO:0000256" key="2">
    <source>
        <dbReference type="ARBA" id="ARBA00023315"/>
    </source>
</evidence>
<dbReference type="PROSITE" id="PS51186">
    <property type="entry name" value="GNAT"/>
    <property type="match status" value="1"/>
</dbReference>
<evidence type="ECO:0000256" key="1">
    <source>
        <dbReference type="ARBA" id="ARBA00022679"/>
    </source>
</evidence>
<protein>
    <recommendedName>
        <fullName evidence="3">N-acetyltransferase domain-containing protein</fullName>
    </recommendedName>
</protein>
<dbReference type="PANTHER" id="PTHR43877">
    <property type="entry name" value="AMINOALKYLPHOSPHONATE N-ACETYLTRANSFERASE-RELATED-RELATED"/>
    <property type="match status" value="1"/>
</dbReference>
<evidence type="ECO:0000313" key="5">
    <source>
        <dbReference type="Proteomes" id="UP000430079"/>
    </source>
</evidence>
<comment type="caution">
    <text evidence="4">The sequence shown here is derived from an EMBL/GenBank/DDBJ whole genome shotgun (WGS) entry which is preliminary data.</text>
</comment>
<reference evidence="4 5" key="1">
    <citation type="submission" date="2019-12" db="EMBL/GenBank/DDBJ databases">
        <title>Whole genome shotgun sequence of Streptomyces hygroscopicus subsp. glebosus NBRC 13786.</title>
        <authorList>
            <person name="Ichikawa N."/>
            <person name="Kimura A."/>
            <person name="Kitahashi Y."/>
            <person name="Komaki H."/>
            <person name="Tamura T."/>
        </authorList>
    </citation>
    <scope>NUCLEOTIDE SEQUENCE [LARGE SCALE GENOMIC DNA]</scope>
    <source>
        <strain evidence="4 5">NBRC 13786</strain>
    </source>
</reference>
<dbReference type="InterPro" id="IPR016181">
    <property type="entry name" value="Acyl_CoA_acyltransferase"/>
</dbReference>
<accession>A0A640T6W5</accession>
<dbReference type="GO" id="GO:0016747">
    <property type="term" value="F:acyltransferase activity, transferring groups other than amino-acyl groups"/>
    <property type="evidence" value="ECO:0007669"/>
    <property type="project" value="InterPro"/>
</dbReference>
<evidence type="ECO:0000259" key="3">
    <source>
        <dbReference type="PROSITE" id="PS51186"/>
    </source>
</evidence>
<dbReference type="Proteomes" id="UP000430079">
    <property type="component" value="Unassembled WGS sequence"/>
</dbReference>
<dbReference type="Gene3D" id="3.40.630.30">
    <property type="match status" value="1"/>
</dbReference>
<dbReference type="SUPFAM" id="SSF55729">
    <property type="entry name" value="Acyl-CoA N-acyltransferases (Nat)"/>
    <property type="match status" value="1"/>
</dbReference>
<organism evidence="4 5">
    <name type="scientific">Streptomyces glebosus</name>
    <dbReference type="NCBI Taxonomy" id="249580"/>
    <lineage>
        <taxon>Bacteria</taxon>
        <taxon>Bacillati</taxon>
        <taxon>Actinomycetota</taxon>
        <taxon>Actinomycetes</taxon>
        <taxon>Kitasatosporales</taxon>
        <taxon>Streptomycetaceae</taxon>
        <taxon>Streptomyces</taxon>
    </lineage>
</organism>
<keyword evidence="5" id="KW-1185">Reference proteome</keyword>
<feature type="domain" description="N-acetyltransferase" evidence="3">
    <location>
        <begin position="31"/>
        <end position="191"/>
    </location>
</feature>
<dbReference type="EMBL" id="BLIO01000001">
    <property type="protein sequence ID" value="GFE18910.1"/>
    <property type="molecule type" value="Genomic_DNA"/>
</dbReference>
<dbReference type="PANTHER" id="PTHR43877:SF2">
    <property type="entry name" value="AMINOALKYLPHOSPHONATE N-ACETYLTRANSFERASE-RELATED"/>
    <property type="match status" value="1"/>
</dbReference>
<keyword evidence="1" id="KW-0808">Transferase</keyword>
<evidence type="ECO:0000313" key="4">
    <source>
        <dbReference type="EMBL" id="GFE18910.1"/>
    </source>
</evidence>
<dbReference type="CDD" id="cd04301">
    <property type="entry name" value="NAT_SF"/>
    <property type="match status" value="1"/>
</dbReference>
<dbReference type="AlphaFoldDB" id="A0A640T6W5"/>
<dbReference type="InterPro" id="IPR050832">
    <property type="entry name" value="Bact_Acetyltransf"/>
</dbReference>
<dbReference type="InterPro" id="IPR000182">
    <property type="entry name" value="GNAT_dom"/>
</dbReference>
<keyword evidence="2" id="KW-0012">Acyltransferase</keyword>
<sequence>MNPTTTNGTGPESQPEILDGLQLAADADRATDFPEAAHRILADLVSGGAPLGWVDPPGRGEVAELVDRVVRAAHTGDGALRAAYTGPRLVGLGYWLRHSRPTNRQHADLEKIAVASEAHGQGLGRSLTSALVEDARGAGIEVLTLDARADNTRALTLYRSLGFREYGRLPEFVAMGGRRYDKVFYMLDFRGDGRRDEEWPHPQ</sequence>
<name>A0A640T6W5_9ACTN</name>
<dbReference type="Pfam" id="PF00583">
    <property type="entry name" value="Acetyltransf_1"/>
    <property type="match status" value="1"/>
</dbReference>
<gene>
    <name evidence="4" type="ORF">Sgleb_69570</name>
</gene>
<dbReference type="RefSeq" id="WP_190141318.1">
    <property type="nucleotide sequence ID" value="NZ_BLIO01000001.1"/>
</dbReference>